<dbReference type="CDD" id="cd00188">
    <property type="entry name" value="TOPRIM"/>
    <property type="match status" value="1"/>
</dbReference>
<accession>A0ABX2TCD4</accession>
<dbReference type="Pfam" id="PF06048">
    <property type="entry name" value="DUF927"/>
    <property type="match status" value="1"/>
</dbReference>
<comment type="caution">
    <text evidence="2">The sequence shown here is derived from an EMBL/GenBank/DDBJ whole genome shotgun (WGS) entry which is preliminary data.</text>
</comment>
<protein>
    <submittedName>
        <fullName evidence="2">DUF927 domain-containing protein</fullName>
    </submittedName>
</protein>
<evidence type="ECO:0000313" key="3">
    <source>
        <dbReference type="Proteomes" id="UP000584642"/>
    </source>
</evidence>
<evidence type="ECO:0000313" key="2">
    <source>
        <dbReference type="EMBL" id="NYZ21717.1"/>
    </source>
</evidence>
<organism evidence="2 3">
    <name type="scientific">Azospirillum oleiclasticum</name>
    <dbReference type="NCBI Taxonomy" id="2735135"/>
    <lineage>
        <taxon>Bacteria</taxon>
        <taxon>Pseudomonadati</taxon>
        <taxon>Pseudomonadota</taxon>
        <taxon>Alphaproteobacteria</taxon>
        <taxon>Rhodospirillales</taxon>
        <taxon>Azospirillaceae</taxon>
        <taxon>Azospirillum</taxon>
    </lineage>
</organism>
<feature type="domain" description="DUF927" evidence="1">
    <location>
        <begin position="258"/>
        <end position="391"/>
    </location>
</feature>
<name>A0ABX2TCD4_9PROT</name>
<dbReference type="RefSeq" id="WP_180283494.1">
    <property type="nucleotide sequence ID" value="NZ_JABFDB010000013.1"/>
</dbReference>
<dbReference type="InterPro" id="IPR009270">
    <property type="entry name" value="DUF927"/>
</dbReference>
<sequence>MPDDTSKMFAPLSADELTAATASGTVAKGNGKVPIIPVPPGAPPLQFKHPKYGEPSRTWPYHDADGCLLGYAARFDFTADDGTPDKDVMPLTFCDLGDGRRGWRSKALPSPRPLYRLPELLALPDALVIVVEGEKKADRVPELFPGCVGTCTAGGAKAAKLSDLSALGSRRVVIWPDQDAAGAVFADDVARLATEAGAASVAVVQVPADWPVSWDIADEPPPGVTVDMLRAMIDGAVPWQPPADNPQDAADVARDWPFRMVPAGVEKRIERTDRDTGDIRVEWKWFCSPLEIAADTRDTDGEAWGRLLRVTDRDGRIKEWAMPMAMLAGDGTAYRERLLSLGLILSPGRFARDALHEYISTARPGDKARCVHRIGWKSKDFVLTNNTFGDESHG</sequence>
<gene>
    <name evidence="2" type="ORF">HND93_18540</name>
</gene>
<proteinExistence type="predicted"/>
<keyword evidence="3" id="KW-1185">Reference proteome</keyword>
<dbReference type="Proteomes" id="UP000584642">
    <property type="component" value="Unassembled WGS sequence"/>
</dbReference>
<dbReference type="EMBL" id="JABFDB010000013">
    <property type="protein sequence ID" value="NYZ21717.1"/>
    <property type="molecule type" value="Genomic_DNA"/>
</dbReference>
<evidence type="ECO:0000259" key="1">
    <source>
        <dbReference type="Pfam" id="PF06048"/>
    </source>
</evidence>
<reference evidence="2 3" key="1">
    <citation type="submission" date="2020-05" db="EMBL/GenBank/DDBJ databases">
        <title>Azospirillum oleiclasticum sp. nov, a nitrogen-fixing and heavy crude oil-emulsifying bacterium isolated from the crude oil of Yumen Oilfield.</title>
        <authorList>
            <person name="Wu D."/>
            <person name="Cai M."/>
            <person name="Zhang X."/>
        </authorList>
    </citation>
    <scope>NUCLEOTIDE SEQUENCE [LARGE SCALE GENOMIC DNA]</scope>
    <source>
        <strain evidence="2 3">ROY-1-1-2</strain>
    </source>
</reference>